<evidence type="ECO:0000256" key="9">
    <source>
        <dbReference type="SAM" id="MobiDB-lite"/>
    </source>
</evidence>
<dbReference type="GO" id="GO:0005524">
    <property type="term" value="F:ATP binding"/>
    <property type="evidence" value="ECO:0007669"/>
    <property type="project" value="UniProtKB-KW"/>
</dbReference>
<dbReference type="FunFam" id="1.10.510.10:FF:000674">
    <property type="entry name" value="Serine/threonine protein kinase, putative"/>
    <property type="match status" value="1"/>
</dbReference>
<feature type="non-terminal residue" evidence="12">
    <location>
        <position position="1"/>
    </location>
</feature>
<evidence type="ECO:0000313" key="13">
    <source>
        <dbReference type="Proteomes" id="UP000014680"/>
    </source>
</evidence>
<dbReference type="Gene3D" id="3.30.200.20">
    <property type="entry name" value="Phosphorylase Kinase, domain 1"/>
    <property type="match status" value="1"/>
</dbReference>
<evidence type="ECO:0000259" key="10">
    <source>
        <dbReference type="PROSITE" id="PS50011"/>
    </source>
</evidence>
<evidence type="ECO:0000256" key="1">
    <source>
        <dbReference type="ARBA" id="ARBA00012513"/>
    </source>
</evidence>
<comment type="catalytic activity">
    <reaction evidence="8">
        <text>L-seryl-[protein] + ATP = O-phospho-L-seryl-[protein] + ADP + H(+)</text>
        <dbReference type="Rhea" id="RHEA:17989"/>
        <dbReference type="Rhea" id="RHEA-COMP:9863"/>
        <dbReference type="Rhea" id="RHEA-COMP:11604"/>
        <dbReference type="ChEBI" id="CHEBI:15378"/>
        <dbReference type="ChEBI" id="CHEBI:29999"/>
        <dbReference type="ChEBI" id="CHEBI:30616"/>
        <dbReference type="ChEBI" id="CHEBI:83421"/>
        <dbReference type="ChEBI" id="CHEBI:456216"/>
        <dbReference type="EC" id="2.7.11.1"/>
    </reaction>
</comment>
<dbReference type="PANTHER" id="PTHR24356:SF1">
    <property type="entry name" value="SERINE_THREONINE-PROTEIN KINASE GREATWALL"/>
    <property type="match status" value="1"/>
</dbReference>
<dbReference type="KEGG" id="eiv:EIN_493350"/>
<feature type="region of interest" description="Disordered" evidence="9">
    <location>
        <begin position="248"/>
        <end position="274"/>
    </location>
</feature>
<dbReference type="Gene3D" id="1.10.510.10">
    <property type="entry name" value="Transferase(Phosphotransferase) domain 1"/>
    <property type="match status" value="1"/>
</dbReference>
<dbReference type="InterPro" id="IPR008271">
    <property type="entry name" value="Ser/Thr_kinase_AS"/>
</dbReference>
<dbReference type="InterPro" id="IPR000961">
    <property type="entry name" value="AGC-kinase_C"/>
</dbReference>
<dbReference type="EC" id="2.7.11.1" evidence="1"/>
<evidence type="ECO:0000313" key="12">
    <source>
        <dbReference type="EMBL" id="ELP89016.1"/>
    </source>
</evidence>
<evidence type="ECO:0000256" key="2">
    <source>
        <dbReference type="ARBA" id="ARBA00022527"/>
    </source>
</evidence>
<evidence type="ECO:0000256" key="5">
    <source>
        <dbReference type="ARBA" id="ARBA00022777"/>
    </source>
</evidence>
<dbReference type="PANTHER" id="PTHR24356">
    <property type="entry name" value="SERINE/THREONINE-PROTEIN KINASE"/>
    <property type="match status" value="1"/>
</dbReference>
<protein>
    <recommendedName>
        <fullName evidence="1">non-specific serine/threonine protein kinase</fullName>
        <ecNumber evidence="1">2.7.11.1</ecNumber>
    </recommendedName>
</protein>
<dbReference type="Pfam" id="PF00069">
    <property type="entry name" value="Pkinase"/>
    <property type="match status" value="1"/>
</dbReference>
<organism evidence="12 13">
    <name type="scientific">Entamoeba invadens IP1</name>
    <dbReference type="NCBI Taxonomy" id="370355"/>
    <lineage>
        <taxon>Eukaryota</taxon>
        <taxon>Amoebozoa</taxon>
        <taxon>Evosea</taxon>
        <taxon>Archamoebae</taxon>
        <taxon>Mastigamoebida</taxon>
        <taxon>Entamoebidae</taxon>
        <taxon>Entamoeba</taxon>
    </lineage>
</organism>
<accession>A0A0A1U7I9</accession>
<keyword evidence="5 12" id="KW-0418">Kinase</keyword>
<feature type="domain" description="Protein kinase" evidence="10">
    <location>
        <begin position="1"/>
        <end position="165"/>
    </location>
</feature>
<name>A0A0A1U7I9_ENTIV</name>
<feature type="compositionally biased region" description="Acidic residues" evidence="9">
    <location>
        <begin position="248"/>
        <end position="258"/>
    </location>
</feature>
<keyword evidence="6" id="KW-0067">ATP-binding</keyword>
<dbReference type="RefSeq" id="XP_004255787.1">
    <property type="nucleotide sequence ID" value="XM_004255739.1"/>
</dbReference>
<dbReference type="InterPro" id="IPR050236">
    <property type="entry name" value="Ser_Thr_kinase_AGC"/>
</dbReference>
<dbReference type="OMA" id="NISHCFV"/>
<evidence type="ECO:0000256" key="4">
    <source>
        <dbReference type="ARBA" id="ARBA00022741"/>
    </source>
</evidence>
<sequence length="274" mass="31055">EESVVKVYTSEIILALEYIHSLGCIHRDLKPDNVLVDKDGHLLLTDFGLSVVGICSESNGIKESRLLCTPDYVAPESLKEFFYCKQSDYFSLGCMVFEMIVGVPPFSCHDPQGIFDRILKGIYVWYDDVEVSDECKGFVDRLLENDYNKRLGKGGLDEIKKEVWMKGIAFDSLLSESREDIFVPELDDECDTGYFDVDVDRNNSLTKITKTEKGDEEFVSFDFVNTNPVIDKNMDIVERKSSAVNICEDDDDDTEELEPQSPPPKLTKAASMFN</sequence>
<dbReference type="InterPro" id="IPR011009">
    <property type="entry name" value="Kinase-like_dom_sf"/>
</dbReference>
<dbReference type="OrthoDB" id="63267at2759"/>
<dbReference type="GO" id="GO:0004674">
    <property type="term" value="F:protein serine/threonine kinase activity"/>
    <property type="evidence" value="ECO:0007669"/>
    <property type="project" value="UniProtKB-KW"/>
</dbReference>
<dbReference type="PROSITE" id="PS50011">
    <property type="entry name" value="PROTEIN_KINASE_DOM"/>
    <property type="match status" value="1"/>
</dbReference>
<keyword evidence="2" id="KW-0723">Serine/threonine-protein kinase</keyword>
<dbReference type="Proteomes" id="UP000014680">
    <property type="component" value="Unassembled WGS sequence"/>
</dbReference>
<evidence type="ECO:0000256" key="7">
    <source>
        <dbReference type="ARBA" id="ARBA00047899"/>
    </source>
</evidence>
<dbReference type="VEuPathDB" id="AmoebaDB:EIN_493350"/>
<evidence type="ECO:0000259" key="11">
    <source>
        <dbReference type="PROSITE" id="PS51285"/>
    </source>
</evidence>
<dbReference type="GO" id="GO:0035556">
    <property type="term" value="P:intracellular signal transduction"/>
    <property type="evidence" value="ECO:0007669"/>
    <property type="project" value="TreeGrafter"/>
</dbReference>
<dbReference type="PROSITE" id="PS51285">
    <property type="entry name" value="AGC_KINASE_CTER"/>
    <property type="match status" value="1"/>
</dbReference>
<dbReference type="PROSITE" id="PS00108">
    <property type="entry name" value="PROTEIN_KINASE_ST"/>
    <property type="match status" value="1"/>
</dbReference>
<evidence type="ECO:0000256" key="8">
    <source>
        <dbReference type="ARBA" id="ARBA00048679"/>
    </source>
</evidence>
<dbReference type="GeneID" id="14887924"/>
<proteinExistence type="predicted"/>
<keyword evidence="4" id="KW-0547">Nucleotide-binding</keyword>
<dbReference type="AlphaFoldDB" id="A0A0A1U7I9"/>
<comment type="catalytic activity">
    <reaction evidence="7">
        <text>L-threonyl-[protein] + ATP = O-phospho-L-threonyl-[protein] + ADP + H(+)</text>
        <dbReference type="Rhea" id="RHEA:46608"/>
        <dbReference type="Rhea" id="RHEA-COMP:11060"/>
        <dbReference type="Rhea" id="RHEA-COMP:11605"/>
        <dbReference type="ChEBI" id="CHEBI:15378"/>
        <dbReference type="ChEBI" id="CHEBI:30013"/>
        <dbReference type="ChEBI" id="CHEBI:30616"/>
        <dbReference type="ChEBI" id="CHEBI:61977"/>
        <dbReference type="ChEBI" id="CHEBI:456216"/>
        <dbReference type="EC" id="2.7.11.1"/>
    </reaction>
</comment>
<gene>
    <name evidence="12" type="ORF">EIN_493350</name>
</gene>
<keyword evidence="3" id="KW-0808">Transferase</keyword>
<keyword evidence="13" id="KW-1185">Reference proteome</keyword>
<reference evidence="12 13" key="1">
    <citation type="submission" date="2012-10" db="EMBL/GenBank/DDBJ databases">
        <authorList>
            <person name="Zafar N."/>
            <person name="Inman J."/>
            <person name="Hall N."/>
            <person name="Lorenzi H."/>
            <person name="Caler E."/>
        </authorList>
    </citation>
    <scope>NUCLEOTIDE SEQUENCE [LARGE SCALE GENOMIC DNA]</scope>
    <source>
        <strain evidence="12 13">IP1</strain>
    </source>
</reference>
<dbReference type="SUPFAM" id="SSF56112">
    <property type="entry name" value="Protein kinase-like (PK-like)"/>
    <property type="match status" value="1"/>
</dbReference>
<dbReference type="SMART" id="SM00220">
    <property type="entry name" value="S_TKc"/>
    <property type="match status" value="1"/>
</dbReference>
<dbReference type="InterPro" id="IPR000719">
    <property type="entry name" value="Prot_kinase_dom"/>
</dbReference>
<evidence type="ECO:0000256" key="6">
    <source>
        <dbReference type="ARBA" id="ARBA00022840"/>
    </source>
</evidence>
<feature type="domain" description="AGC-kinase C-terminal" evidence="11">
    <location>
        <begin position="166"/>
        <end position="233"/>
    </location>
</feature>
<dbReference type="EMBL" id="KB206684">
    <property type="protein sequence ID" value="ELP89016.1"/>
    <property type="molecule type" value="Genomic_DNA"/>
</dbReference>
<evidence type="ECO:0000256" key="3">
    <source>
        <dbReference type="ARBA" id="ARBA00022679"/>
    </source>
</evidence>